<name>R7U6I4_CAPTE</name>
<dbReference type="EMBL" id="AMQN01010318">
    <property type="status" value="NOT_ANNOTATED_CDS"/>
    <property type="molecule type" value="Genomic_DNA"/>
</dbReference>
<proteinExistence type="predicted"/>
<dbReference type="PANTHER" id="PTHR34755">
    <property type="entry name" value="SERINE/ARGININE REPETITIVE MATRIX PROTEIN 3-RELATED"/>
    <property type="match status" value="1"/>
</dbReference>
<dbReference type="EnsemblMetazoa" id="CapteT176903">
    <property type="protein sequence ID" value="CapteP176903"/>
    <property type="gene ID" value="CapteG176903"/>
</dbReference>
<dbReference type="GO" id="GO:0003729">
    <property type="term" value="F:mRNA binding"/>
    <property type="evidence" value="ECO:0007669"/>
    <property type="project" value="TreeGrafter"/>
</dbReference>
<dbReference type="STRING" id="283909.R7U6I4"/>
<keyword evidence="5" id="KW-1185">Reference proteome</keyword>
<organism evidence="3">
    <name type="scientific">Capitella teleta</name>
    <name type="common">Polychaete worm</name>
    <dbReference type="NCBI Taxonomy" id="283909"/>
    <lineage>
        <taxon>Eukaryota</taxon>
        <taxon>Metazoa</taxon>
        <taxon>Spiralia</taxon>
        <taxon>Lophotrochozoa</taxon>
        <taxon>Annelida</taxon>
        <taxon>Polychaeta</taxon>
        <taxon>Sedentaria</taxon>
        <taxon>Scolecida</taxon>
        <taxon>Capitellidae</taxon>
        <taxon>Capitella</taxon>
    </lineage>
</organism>
<reference evidence="5" key="1">
    <citation type="submission" date="2012-12" db="EMBL/GenBank/DDBJ databases">
        <authorList>
            <person name="Hellsten U."/>
            <person name="Grimwood J."/>
            <person name="Chapman J.A."/>
            <person name="Shapiro H."/>
            <person name="Aerts A."/>
            <person name="Otillar R.P."/>
            <person name="Terry A.Y."/>
            <person name="Boore J.L."/>
            <person name="Simakov O."/>
            <person name="Marletaz F."/>
            <person name="Cho S.-J."/>
            <person name="Edsinger-Gonzales E."/>
            <person name="Havlak P."/>
            <person name="Kuo D.-H."/>
            <person name="Larsson T."/>
            <person name="Lv J."/>
            <person name="Arendt D."/>
            <person name="Savage R."/>
            <person name="Osoegawa K."/>
            <person name="de Jong P."/>
            <person name="Lindberg D.R."/>
            <person name="Seaver E.C."/>
            <person name="Weisblat D.A."/>
            <person name="Putnam N.H."/>
            <person name="Grigoriev I.V."/>
            <person name="Rokhsar D.S."/>
        </authorList>
    </citation>
    <scope>NUCLEOTIDE SEQUENCE</scope>
    <source>
        <strain evidence="5">I ESC-2004</strain>
    </source>
</reference>
<dbReference type="Proteomes" id="UP000014760">
    <property type="component" value="Unassembled WGS sequence"/>
</dbReference>
<sequence length="248" mass="28387">MYNGIGLQTARGSGTNGYVQRNLSLVRHTKDKVNYKSEEEIKKLDAEMARPPNEEILAHERKRKVELKCMEMQELMEDQGYTDEEIDRKVSTFRKMLMEKEGVSEKLVDRDSSGRPIVKNSHQVAEASQAKNDALRAALGISEYFVEGSSFDPNRKAKEESARALEMAQKKYAILEEEKEGKRSRGRSVSPASSRSPSPSRDKKRRKKSKHGKHKSTKRADSQSRDRKHKKAKKSRSSRPNDDDDEYV</sequence>
<evidence type="ECO:0000313" key="4">
    <source>
        <dbReference type="EnsemblMetazoa" id="CapteP176903"/>
    </source>
</evidence>
<feature type="compositionally biased region" description="Basic residues" evidence="1">
    <location>
        <begin position="226"/>
        <end position="237"/>
    </location>
</feature>
<protein>
    <recommendedName>
        <fullName evidence="2">CWF21 domain-containing protein</fullName>
    </recommendedName>
</protein>
<dbReference type="Pfam" id="PF08312">
    <property type="entry name" value="cwf21"/>
    <property type="match status" value="1"/>
</dbReference>
<evidence type="ECO:0000256" key="1">
    <source>
        <dbReference type="SAM" id="MobiDB-lite"/>
    </source>
</evidence>
<dbReference type="Gene3D" id="6.10.140.420">
    <property type="match status" value="1"/>
</dbReference>
<dbReference type="HOGENOM" id="CLU_067891_1_0_1"/>
<dbReference type="AlphaFoldDB" id="R7U6I4"/>
<dbReference type="OMA" id="LAHMRPR"/>
<feature type="region of interest" description="Disordered" evidence="1">
    <location>
        <begin position="175"/>
        <end position="248"/>
    </location>
</feature>
<dbReference type="EMBL" id="KB307555">
    <property type="protein sequence ID" value="ELT98755.1"/>
    <property type="molecule type" value="Genomic_DNA"/>
</dbReference>
<dbReference type="GO" id="GO:0005634">
    <property type="term" value="C:nucleus"/>
    <property type="evidence" value="ECO:0007669"/>
    <property type="project" value="UniProtKB-ARBA"/>
</dbReference>
<feature type="compositionally biased region" description="Low complexity" evidence="1">
    <location>
        <begin position="187"/>
        <end position="199"/>
    </location>
</feature>
<feature type="domain" description="CWF21" evidence="2">
    <location>
        <begin position="57"/>
        <end position="102"/>
    </location>
</feature>
<evidence type="ECO:0000313" key="5">
    <source>
        <dbReference type="Proteomes" id="UP000014760"/>
    </source>
</evidence>
<feature type="compositionally biased region" description="Basic residues" evidence="1">
    <location>
        <begin position="202"/>
        <end position="217"/>
    </location>
</feature>
<accession>R7U6I4</accession>
<dbReference type="SMART" id="SM01115">
    <property type="entry name" value="cwf21"/>
    <property type="match status" value="1"/>
</dbReference>
<dbReference type="PANTHER" id="PTHR34755:SF3">
    <property type="entry name" value="SERINE_ARGININE REPETITIVE MATRIX PROTEIN 2"/>
    <property type="match status" value="1"/>
</dbReference>
<dbReference type="CDD" id="cd21376">
    <property type="entry name" value="cwf21_SRRM3"/>
    <property type="match status" value="1"/>
</dbReference>
<dbReference type="InterPro" id="IPR047489">
    <property type="entry name" value="SRRM3_cwf21"/>
</dbReference>
<feature type="region of interest" description="Disordered" evidence="1">
    <location>
        <begin position="105"/>
        <end position="130"/>
    </location>
</feature>
<dbReference type="InterPro" id="IPR013170">
    <property type="entry name" value="mRNA_splic_Cwf21_dom"/>
</dbReference>
<evidence type="ECO:0000313" key="3">
    <source>
        <dbReference type="EMBL" id="ELT98755.1"/>
    </source>
</evidence>
<dbReference type="OrthoDB" id="10267305at2759"/>
<dbReference type="InterPro" id="IPR052109">
    <property type="entry name" value="SRRM_Domain-Containing"/>
</dbReference>
<reference evidence="3 5" key="2">
    <citation type="journal article" date="2013" name="Nature">
        <title>Insights into bilaterian evolution from three spiralian genomes.</title>
        <authorList>
            <person name="Simakov O."/>
            <person name="Marletaz F."/>
            <person name="Cho S.J."/>
            <person name="Edsinger-Gonzales E."/>
            <person name="Havlak P."/>
            <person name="Hellsten U."/>
            <person name="Kuo D.H."/>
            <person name="Larsson T."/>
            <person name="Lv J."/>
            <person name="Arendt D."/>
            <person name="Savage R."/>
            <person name="Osoegawa K."/>
            <person name="de Jong P."/>
            <person name="Grimwood J."/>
            <person name="Chapman J.A."/>
            <person name="Shapiro H."/>
            <person name="Aerts A."/>
            <person name="Otillar R.P."/>
            <person name="Terry A.Y."/>
            <person name="Boore J.L."/>
            <person name="Grigoriev I.V."/>
            <person name="Lindberg D.R."/>
            <person name="Seaver E.C."/>
            <person name="Weisblat D.A."/>
            <person name="Putnam N.H."/>
            <person name="Rokhsar D.S."/>
        </authorList>
    </citation>
    <scope>NUCLEOTIDE SEQUENCE</scope>
    <source>
        <strain evidence="3 5">I ESC-2004</strain>
    </source>
</reference>
<evidence type="ECO:0000259" key="2">
    <source>
        <dbReference type="SMART" id="SM01115"/>
    </source>
</evidence>
<reference evidence="4" key="3">
    <citation type="submission" date="2015-06" db="UniProtKB">
        <authorList>
            <consortium name="EnsemblMetazoa"/>
        </authorList>
    </citation>
    <scope>IDENTIFICATION</scope>
</reference>
<gene>
    <name evidence="3" type="ORF">CAPTEDRAFT_176903</name>
</gene>